<dbReference type="EMBL" id="JAEFBJ010000012">
    <property type="protein sequence ID" value="KAG7544941.1"/>
    <property type="molecule type" value="Genomic_DNA"/>
</dbReference>
<dbReference type="AlphaFoldDB" id="A0A8T1YFJ5"/>
<protein>
    <submittedName>
        <fullName evidence="1">RNA-binding domain superfamily</fullName>
    </submittedName>
</protein>
<dbReference type="OrthoDB" id="1106848at2759"/>
<evidence type="ECO:0000313" key="1">
    <source>
        <dbReference type="EMBL" id="KAG7544941.1"/>
    </source>
</evidence>
<feature type="non-terminal residue" evidence="1">
    <location>
        <position position="224"/>
    </location>
</feature>
<sequence>MDMGMFSQPPPVYGALQGMNFFASNPEMKAFFEKPIRSWVIDVEGFDTSLPADEMEEALINHFKSCGAILRASVRRHPDNGLANIVMVGDDADEKVMQLNGTELGGRKLVVKARPLRLLLEDLIAQIQILLLLLLRLSVRGMPHYLCFNYCNSNMPIRGASADNISPTPSRVVALSSSLFPLLLLRSLCSFLPLGQILRIVAVFYRFLYFLHKVLGAQSQDCLL</sequence>
<gene>
    <name evidence="1" type="ORF">ISN44_As12g004780</name>
</gene>
<comment type="caution">
    <text evidence="1">The sequence shown here is derived from an EMBL/GenBank/DDBJ whole genome shotgun (WGS) entry which is preliminary data.</text>
</comment>
<name>A0A8T1YFJ5_ARASU</name>
<keyword evidence="2" id="KW-1185">Reference proteome</keyword>
<accession>A0A8T1YFJ5</accession>
<organism evidence="1 2">
    <name type="scientific">Arabidopsis suecica</name>
    <name type="common">Swedish thale-cress</name>
    <name type="synonym">Cardaminopsis suecica</name>
    <dbReference type="NCBI Taxonomy" id="45249"/>
    <lineage>
        <taxon>Eukaryota</taxon>
        <taxon>Viridiplantae</taxon>
        <taxon>Streptophyta</taxon>
        <taxon>Embryophyta</taxon>
        <taxon>Tracheophyta</taxon>
        <taxon>Spermatophyta</taxon>
        <taxon>Magnoliopsida</taxon>
        <taxon>eudicotyledons</taxon>
        <taxon>Gunneridae</taxon>
        <taxon>Pentapetalae</taxon>
        <taxon>rosids</taxon>
        <taxon>malvids</taxon>
        <taxon>Brassicales</taxon>
        <taxon>Brassicaceae</taxon>
        <taxon>Camelineae</taxon>
        <taxon>Arabidopsis</taxon>
    </lineage>
</organism>
<dbReference type="Proteomes" id="UP000694251">
    <property type="component" value="Chromosome 12"/>
</dbReference>
<proteinExistence type="predicted"/>
<reference evidence="1 2" key="1">
    <citation type="submission" date="2020-12" db="EMBL/GenBank/DDBJ databases">
        <title>Concerted genomic and epigenomic changes stabilize Arabidopsis allopolyploids.</title>
        <authorList>
            <person name="Chen Z."/>
        </authorList>
    </citation>
    <scope>NUCLEOTIDE SEQUENCE [LARGE SCALE GENOMIC DNA]</scope>
    <source>
        <strain evidence="1">As9502</strain>
        <tissue evidence="1">Leaf</tissue>
    </source>
</reference>
<evidence type="ECO:0000313" key="2">
    <source>
        <dbReference type="Proteomes" id="UP000694251"/>
    </source>
</evidence>